<evidence type="ECO:0000259" key="11">
    <source>
        <dbReference type="PROSITE" id="PS51456"/>
    </source>
</evidence>
<dbReference type="InterPro" id="IPR001609">
    <property type="entry name" value="Myosin_head_motor_dom-like"/>
</dbReference>
<dbReference type="Gene3D" id="1.20.58.530">
    <property type="match status" value="1"/>
</dbReference>
<dbReference type="InterPro" id="IPR027417">
    <property type="entry name" value="P-loop_NTPase"/>
</dbReference>
<reference evidence="12 13" key="1">
    <citation type="submission" date="2016-04" db="EMBL/GenBank/DDBJ databases">
        <title>The genome of Intoshia linei affirms orthonectids as highly simplified spiralians.</title>
        <authorList>
            <person name="Mikhailov K.V."/>
            <person name="Slusarev G.S."/>
            <person name="Nikitin M.A."/>
            <person name="Logacheva M.D."/>
            <person name="Penin A."/>
            <person name="Aleoshin V."/>
            <person name="Panchin Y.V."/>
        </authorList>
    </citation>
    <scope>NUCLEOTIDE SEQUENCE [LARGE SCALE GENOMIC DNA]</scope>
    <source>
        <strain evidence="12">Intl2013</strain>
        <tissue evidence="12">Whole animal</tissue>
    </source>
</reference>
<evidence type="ECO:0000256" key="3">
    <source>
        <dbReference type="ARBA" id="ARBA00022840"/>
    </source>
</evidence>
<organism evidence="12 13">
    <name type="scientific">Intoshia linei</name>
    <dbReference type="NCBI Taxonomy" id="1819745"/>
    <lineage>
        <taxon>Eukaryota</taxon>
        <taxon>Metazoa</taxon>
        <taxon>Spiralia</taxon>
        <taxon>Lophotrochozoa</taxon>
        <taxon>Mesozoa</taxon>
        <taxon>Orthonectida</taxon>
        <taxon>Rhopaluridae</taxon>
        <taxon>Intoshia</taxon>
    </lineage>
</organism>
<dbReference type="PANTHER" id="PTHR13140:SF857">
    <property type="entry name" value="MYOSIN-11"/>
    <property type="match status" value="1"/>
</dbReference>
<dbReference type="GO" id="GO:0007015">
    <property type="term" value="P:actin filament organization"/>
    <property type="evidence" value="ECO:0007669"/>
    <property type="project" value="TreeGrafter"/>
</dbReference>
<dbReference type="Gene3D" id="3.40.850.10">
    <property type="entry name" value="Kinesin motor domain"/>
    <property type="match status" value="1"/>
</dbReference>
<dbReference type="GO" id="GO:0016020">
    <property type="term" value="C:membrane"/>
    <property type="evidence" value="ECO:0007669"/>
    <property type="project" value="TreeGrafter"/>
</dbReference>
<dbReference type="GO" id="GO:0051015">
    <property type="term" value="F:actin filament binding"/>
    <property type="evidence" value="ECO:0007669"/>
    <property type="project" value="TreeGrafter"/>
</dbReference>
<keyword evidence="13" id="KW-1185">Reference proteome</keyword>
<comment type="caution">
    <text evidence="12">The sequence shown here is derived from an EMBL/GenBank/DDBJ whole genome shotgun (WGS) entry which is preliminary data.</text>
</comment>
<dbReference type="Gene3D" id="1.20.120.720">
    <property type="entry name" value="Myosin VI head, motor domain, U50 subdomain"/>
    <property type="match status" value="1"/>
</dbReference>
<dbReference type="Proteomes" id="UP000078046">
    <property type="component" value="Unassembled WGS sequence"/>
</dbReference>
<dbReference type="SUPFAM" id="SSF52540">
    <property type="entry name" value="P-loop containing nucleoside triphosphate hydrolases"/>
    <property type="match status" value="1"/>
</dbReference>
<gene>
    <name evidence="12" type="ORF">A3Q56_05446</name>
</gene>
<dbReference type="PRINTS" id="PR00193">
    <property type="entry name" value="MYOSINHEAVY"/>
</dbReference>
<keyword evidence="4 9" id="KW-0175">Coiled coil</keyword>
<evidence type="ECO:0000256" key="7">
    <source>
        <dbReference type="ARBA" id="ARBA00023203"/>
    </source>
</evidence>
<keyword evidence="2" id="KW-0547">Nucleotide-binding</keyword>
<dbReference type="InterPro" id="IPR036961">
    <property type="entry name" value="Kinesin_motor_dom_sf"/>
</dbReference>
<dbReference type="Gene3D" id="3.30.70.1590">
    <property type="match status" value="1"/>
</dbReference>
<evidence type="ECO:0000256" key="5">
    <source>
        <dbReference type="ARBA" id="ARBA00023123"/>
    </source>
</evidence>
<sequence length="1553" mass="181300">FQKFGKLCGVAPTELSNAFLTPKLKVGREVIKKSQNADQAKFATEAISKAMYSRLFDFVIEKVNNTLDIDSASNSFIGILDIAGFEIFDENVFEQLNINYTNEKLQQLFNHTMFIKEQEEYESEGIKWNVIDFALESQVIIDLLERPLGLYPLLDEECWFPKATDKTYVEKIIKNHENNDKFMKPTLKQNCDFVLKHYAGDVHYTVSNWLMKNMDPLNENIVEILQNSSCKFVKKLWNLSNNFMKLSTASHSAGKFGASTKKGMFRTVSQNHRDQLSLLMNVLRSTSVHFVRCVIPNYERKSGKINAQLVLDQLRCNGIIEGIRIYRQGYPNRIPFQEFRQNYEILAPNILPPGFMDGKVATTKILEHIGIDASSYQLGQSKVFFRVGVLAQLEEDRDAKLTKILGRFIDHVRGYIVRKNLYKRQNKSNAIRIIQRNCANYLKLYDWKWWKLYTKVRPLLKLAGEEEVLREKDKSIAELKDISTKQKDELDMIKSNNEKLYNENQDINHKLKHLEQTLEDANKTKEDMENYMASLDEQIELNESNTKKMEKSLAALKEDISDYKELLELREVEQERLSTEKNNIQNRLNELNENLSSSKDSNSKVLIEKNNLEEMVVQLNTELDARQDKIKNLTKNKNKQENAFAELSQQYDEELKLRKDYETKLKKLENEIKALKIQLEKCEEELRIANSTNDRLKQEIKQLNTKIEDESKVLFDANNKLADKERENSEILDDFDTERTLRKRVEGKCKNLLEELEGLKSVLEDTSGSVDAQTKISNQKDNEIARLIECNESEKKEYESHLSNLKSKYNGQLNESNDENQKLKKANTELEKKYKLVYNECEEFRIDLDNTKKSKGDSDKNRRNIESQLQESKNKIEDLSRDVDSVKTTLAKTIENLDKANVKIDELQTMNQNLEKINREQKSTIDELEDKLEAEVKSKQAIEKDLRDANMNLTSSTEMLDAESDNIKLLKSKIEQFQVSMKKLTEENEKNTELIEEMDENQRKQLKNIAILNEDKLLLKADIEKVKKAKKHIESQFEDKEQEIQLFREDNSKLNRLQKKFDSQTNELKIKCEKLLEEKEQLEKDNRAKETKLLNNNKLLAESEEKLTSLSSQIKQNQIEIDGLLANQNSSGKNEHELRKQLQSSKMELENEIARAEDLEDEIQLLTDAKMRLGVNYNALKQQNEKNAEEKDEEFDNRIKSYTRKTHIFLSNLLFISNTNIQINELEEILVNEKKIANNANNTRRITEEKLNQLENETDRLKKQKDDVAKSIKKIANERDQYIVKNEELKKSNDSITEQLQKSLKTIKSLEDENNELESKFTNSNKHRKNIEIELSEIEENSSAILAAKNALSEENKKLSTKLTELEDELEEEQENGQTMQSRLSKLKNQYDTANKNLERTILDLEESESNLEKSTKKIKSLSEELENLQNNLVKQTKQQLVEVEFKLKDMSDKYDKENSEKNTIQKSLRKSEKKTKELNLIIEDDKSEISSLKQQWKNLSSKLSTIKTRLYQTEEALETEQKNSRRIARELNELEDRNMELDQMNAKLKSKR</sequence>
<protein>
    <submittedName>
        <fullName evidence="12">Myosin heavy chain</fullName>
    </submittedName>
</protein>
<feature type="region of interest" description="Disordered" evidence="10">
    <location>
        <begin position="851"/>
        <end position="873"/>
    </location>
</feature>
<dbReference type="SMART" id="SM00242">
    <property type="entry name" value="MYSc"/>
    <property type="match status" value="1"/>
</dbReference>
<dbReference type="SUPFAM" id="SSF90257">
    <property type="entry name" value="Myosin rod fragments"/>
    <property type="match status" value="3"/>
</dbReference>
<comment type="caution">
    <text evidence="8">Lacks conserved residue(s) required for the propagation of feature annotation.</text>
</comment>
<dbReference type="Pfam" id="PF01576">
    <property type="entry name" value="Myosin_tail_1"/>
    <property type="match status" value="1"/>
</dbReference>
<feature type="coiled-coil region" evidence="9">
    <location>
        <begin position="1518"/>
        <end position="1552"/>
    </location>
</feature>
<dbReference type="GO" id="GO:0005737">
    <property type="term" value="C:cytoplasm"/>
    <property type="evidence" value="ECO:0007669"/>
    <property type="project" value="TreeGrafter"/>
</dbReference>
<keyword evidence="5 8" id="KW-0518">Myosin</keyword>
<evidence type="ECO:0000256" key="6">
    <source>
        <dbReference type="ARBA" id="ARBA00023175"/>
    </source>
</evidence>
<dbReference type="Pfam" id="PF00063">
    <property type="entry name" value="Myosin_head"/>
    <property type="match status" value="1"/>
</dbReference>
<accession>A0A177AZC1</accession>
<keyword evidence="6" id="KW-0505">Motor protein</keyword>
<dbReference type="Gene3D" id="1.20.5.340">
    <property type="match status" value="1"/>
</dbReference>
<dbReference type="OrthoDB" id="10254995at2759"/>
<evidence type="ECO:0000256" key="2">
    <source>
        <dbReference type="ARBA" id="ARBA00022741"/>
    </source>
</evidence>
<keyword evidence="7 8" id="KW-0009">Actin-binding</keyword>
<dbReference type="Gene3D" id="4.10.270.10">
    <property type="entry name" value="Myosin, subunit A"/>
    <property type="match status" value="1"/>
</dbReference>
<evidence type="ECO:0000256" key="9">
    <source>
        <dbReference type="SAM" id="Coils"/>
    </source>
</evidence>
<dbReference type="GO" id="GO:0016459">
    <property type="term" value="C:myosin complex"/>
    <property type="evidence" value="ECO:0007669"/>
    <property type="project" value="UniProtKB-KW"/>
</dbReference>
<proteinExistence type="inferred from homology"/>
<feature type="compositionally biased region" description="Basic and acidic residues" evidence="10">
    <location>
        <begin position="851"/>
        <end position="865"/>
    </location>
</feature>
<evidence type="ECO:0000256" key="10">
    <source>
        <dbReference type="SAM" id="MobiDB-lite"/>
    </source>
</evidence>
<dbReference type="SUPFAM" id="SSF57997">
    <property type="entry name" value="Tropomyosin"/>
    <property type="match status" value="1"/>
</dbReference>
<feature type="domain" description="Myosin motor" evidence="11">
    <location>
        <begin position="1"/>
        <end position="398"/>
    </location>
</feature>
<evidence type="ECO:0000256" key="1">
    <source>
        <dbReference type="ARBA" id="ARBA00008314"/>
    </source>
</evidence>
<dbReference type="InterPro" id="IPR002928">
    <property type="entry name" value="Myosin_tail"/>
</dbReference>
<feature type="region of interest" description="Actin-binding" evidence="8">
    <location>
        <begin position="276"/>
        <end position="298"/>
    </location>
</feature>
<evidence type="ECO:0000256" key="4">
    <source>
        <dbReference type="ARBA" id="ARBA00023054"/>
    </source>
</evidence>
<dbReference type="PANTHER" id="PTHR13140">
    <property type="entry name" value="MYOSIN"/>
    <property type="match status" value="1"/>
</dbReference>
<evidence type="ECO:0000313" key="12">
    <source>
        <dbReference type="EMBL" id="OAF66832.1"/>
    </source>
</evidence>
<dbReference type="GO" id="GO:0005524">
    <property type="term" value="F:ATP binding"/>
    <property type="evidence" value="ECO:0007669"/>
    <property type="project" value="UniProtKB-KW"/>
</dbReference>
<dbReference type="PROSITE" id="PS51456">
    <property type="entry name" value="MYOSIN_MOTOR"/>
    <property type="match status" value="1"/>
</dbReference>
<comment type="similarity">
    <text evidence="1 8">Belongs to the TRAFAC class myosin-kinesin ATPase superfamily. Myosin family.</text>
</comment>
<evidence type="ECO:0000313" key="13">
    <source>
        <dbReference type="Proteomes" id="UP000078046"/>
    </source>
</evidence>
<feature type="non-terminal residue" evidence="12">
    <location>
        <position position="1"/>
    </location>
</feature>
<dbReference type="GO" id="GO:0000146">
    <property type="term" value="F:microfilament motor activity"/>
    <property type="evidence" value="ECO:0007669"/>
    <property type="project" value="TreeGrafter"/>
</dbReference>
<feature type="coiled-coil region" evidence="9">
    <location>
        <begin position="490"/>
        <end position="762"/>
    </location>
</feature>
<evidence type="ECO:0000256" key="8">
    <source>
        <dbReference type="PROSITE-ProRule" id="PRU00782"/>
    </source>
</evidence>
<keyword evidence="3" id="KW-0067">ATP-binding</keyword>
<dbReference type="EMBL" id="LWCA01000817">
    <property type="protein sequence ID" value="OAF66832.1"/>
    <property type="molecule type" value="Genomic_DNA"/>
</dbReference>
<name>A0A177AZC1_9BILA</name>